<organism evidence="2 3">
    <name type="scientific">Streptomyces scopuliridis RB72</name>
    <dbReference type="NCBI Taxonomy" id="1440053"/>
    <lineage>
        <taxon>Bacteria</taxon>
        <taxon>Bacillati</taxon>
        <taxon>Actinomycetota</taxon>
        <taxon>Actinomycetes</taxon>
        <taxon>Kitasatosporales</taxon>
        <taxon>Streptomycetaceae</taxon>
        <taxon>Streptomyces</taxon>
    </lineage>
</organism>
<comment type="caution">
    <text evidence="2">The sequence shown here is derived from an EMBL/GenBank/DDBJ whole genome shotgun (WGS) entry which is preliminary data.</text>
</comment>
<keyword evidence="3" id="KW-1185">Reference proteome</keyword>
<sequence length="74" mass="8426">MPAYRRTSTAYRPAANTGQNITLSPERLRLRLFSAAAQTVTTGRRRYFRLPANWPWTDVITSAIHRLQTLPNPG</sequence>
<proteinExistence type="predicted"/>
<dbReference type="STRING" id="1440053.GCA_000718095_01899"/>
<dbReference type="Proteomes" id="UP000245992">
    <property type="component" value="Unassembled WGS sequence"/>
</dbReference>
<evidence type="ECO:0000313" key="2">
    <source>
        <dbReference type="EMBL" id="PVE13413.1"/>
    </source>
</evidence>
<dbReference type="EMBL" id="AZSP01000030">
    <property type="protein sequence ID" value="PVE13413.1"/>
    <property type="molecule type" value="Genomic_DNA"/>
</dbReference>
<dbReference type="Pfam" id="PF13701">
    <property type="entry name" value="DDE_Tnp_1_4"/>
    <property type="match status" value="1"/>
</dbReference>
<protein>
    <recommendedName>
        <fullName evidence="1">Transposase DDE domain-containing protein</fullName>
    </recommendedName>
</protein>
<name>A0A2T7TE48_9ACTN</name>
<evidence type="ECO:0000259" key="1">
    <source>
        <dbReference type="Pfam" id="PF13701"/>
    </source>
</evidence>
<feature type="domain" description="Transposase DDE" evidence="1">
    <location>
        <begin position="19"/>
        <end position="71"/>
    </location>
</feature>
<dbReference type="InterPro" id="IPR025668">
    <property type="entry name" value="Tnp_DDE_dom"/>
</dbReference>
<accession>A0A2T7TE48</accession>
<dbReference type="AlphaFoldDB" id="A0A2T7TE48"/>
<gene>
    <name evidence="2" type="ORF">Y717_18845</name>
</gene>
<reference evidence="2 3" key="1">
    <citation type="submission" date="2013-12" db="EMBL/GenBank/DDBJ databases">
        <title>Annotated genome of Streptomyces scopuliridis.</title>
        <authorList>
            <person name="Olson J.B."/>
        </authorList>
    </citation>
    <scope>NUCLEOTIDE SEQUENCE [LARGE SCALE GENOMIC DNA]</scope>
    <source>
        <strain evidence="2 3">RB72</strain>
    </source>
</reference>
<evidence type="ECO:0000313" key="3">
    <source>
        <dbReference type="Proteomes" id="UP000245992"/>
    </source>
</evidence>